<dbReference type="EMBL" id="AMZH03002275">
    <property type="protein sequence ID" value="RRT76156.1"/>
    <property type="molecule type" value="Genomic_DNA"/>
</dbReference>
<comment type="caution">
    <text evidence="1">The sequence shown here is derived from an EMBL/GenBank/DDBJ whole genome shotgun (WGS) entry which is preliminary data.</text>
</comment>
<dbReference type="Proteomes" id="UP000287651">
    <property type="component" value="Unassembled WGS sequence"/>
</dbReference>
<accession>A0A427AIY2</accession>
<proteinExistence type="predicted"/>
<dbReference type="AlphaFoldDB" id="A0A427AIY2"/>
<organism evidence="1 2">
    <name type="scientific">Ensete ventricosum</name>
    <name type="common">Abyssinian banana</name>
    <name type="synonym">Musa ensete</name>
    <dbReference type="NCBI Taxonomy" id="4639"/>
    <lineage>
        <taxon>Eukaryota</taxon>
        <taxon>Viridiplantae</taxon>
        <taxon>Streptophyta</taxon>
        <taxon>Embryophyta</taxon>
        <taxon>Tracheophyta</taxon>
        <taxon>Spermatophyta</taxon>
        <taxon>Magnoliopsida</taxon>
        <taxon>Liliopsida</taxon>
        <taxon>Zingiberales</taxon>
        <taxon>Musaceae</taxon>
        <taxon>Ensete</taxon>
    </lineage>
</organism>
<sequence>MAFEKHMPLVKRNYHLPFFCYLKSRILCFAIGLKPFPPINFWCLQPLLHNMLGLLLYSGDRLLRLYGDLGFK</sequence>
<reference evidence="1 2" key="1">
    <citation type="journal article" date="2014" name="Agronomy (Basel)">
        <title>A Draft Genome Sequence for Ensete ventricosum, the Drought-Tolerant Tree Against Hunger.</title>
        <authorList>
            <person name="Harrison J."/>
            <person name="Moore K.A."/>
            <person name="Paszkiewicz K."/>
            <person name="Jones T."/>
            <person name="Grant M."/>
            <person name="Ambacheew D."/>
            <person name="Muzemil S."/>
            <person name="Studholme D.J."/>
        </authorList>
    </citation>
    <scope>NUCLEOTIDE SEQUENCE [LARGE SCALE GENOMIC DNA]</scope>
</reference>
<protein>
    <submittedName>
        <fullName evidence="1">Uncharacterized protein</fullName>
    </submittedName>
</protein>
<gene>
    <name evidence="1" type="ORF">B296_00030457</name>
</gene>
<name>A0A427AIY2_ENSVE</name>
<evidence type="ECO:0000313" key="1">
    <source>
        <dbReference type="EMBL" id="RRT76156.1"/>
    </source>
</evidence>
<evidence type="ECO:0000313" key="2">
    <source>
        <dbReference type="Proteomes" id="UP000287651"/>
    </source>
</evidence>